<sequence length="375" mass="42513">MASTTSVKIQAECDSQYARQRELKLFDDSKTGVKGLVDSGVVEVPRIFIHERHKPDNEYSGSGDFHKLSIPIIDFQGDDEDATVRCEIVEKVRNACEKWGFFQVVNHGIPGGTLEEMNDAVRRFHELDDDLKKEFYSRDDRSVVYNSNFNLYRAAAANWRDSLFCLMSPRPPNLEELPSVCRDIMMEYSNEVLKLGLTVFELISESLGLNSNHLKELGCAGGLNLIGHYYPACPEPELTLGLSKHTDSTFLTVVLQDQMGGLQVLHEDQWIDVDPVPGALIFNIGDMTQLITNDKFRSVYHRVLAKNVGPRISVACVFRMNFQQGNNRRSYGPLKELISEDNPPIYREITAEDYAMYIYSKAPLDGTFALEHFKL</sequence>
<dbReference type="EMBL" id="CM051396">
    <property type="protein sequence ID" value="KAJ4722651.1"/>
    <property type="molecule type" value="Genomic_DNA"/>
</dbReference>
<keyword evidence="2" id="KW-1185">Reference proteome</keyword>
<evidence type="ECO:0000313" key="2">
    <source>
        <dbReference type="Proteomes" id="UP001164539"/>
    </source>
</evidence>
<organism evidence="1 2">
    <name type="scientific">Melia azedarach</name>
    <name type="common">Chinaberry tree</name>
    <dbReference type="NCBI Taxonomy" id="155640"/>
    <lineage>
        <taxon>Eukaryota</taxon>
        <taxon>Viridiplantae</taxon>
        <taxon>Streptophyta</taxon>
        <taxon>Embryophyta</taxon>
        <taxon>Tracheophyta</taxon>
        <taxon>Spermatophyta</taxon>
        <taxon>Magnoliopsida</taxon>
        <taxon>eudicotyledons</taxon>
        <taxon>Gunneridae</taxon>
        <taxon>Pentapetalae</taxon>
        <taxon>rosids</taxon>
        <taxon>malvids</taxon>
        <taxon>Sapindales</taxon>
        <taxon>Meliaceae</taxon>
        <taxon>Melia</taxon>
    </lineage>
</organism>
<name>A0ACC1YGN7_MELAZ</name>
<dbReference type="Proteomes" id="UP001164539">
    <property type="component" value="Chromosome 3"/>
</dbReference>
<evidence type="ECO:0000313" key="1">
    <source>
        <dbReference type="EMBL" id="KAJ4722651.1"/>
    </source>
</evidence>
<protein>
    <submittedName>
        <fullName evidence="1">1-aminocyclopropane-1-carboxylate oxidase-like 2</fullName>
    </submittedName>
</protein>
<reference evidence="1 2" key="1">
    <citation type="journal article" date="2023" name="Science">
        <title>Complex scaffold remodeling in plant triterpene biosynthesis.</title>
        <authorList>
            <person name="De La Pena R."/>
            <person name="Hodgson H."/>
            <person name="Liu J.C."/>
            <person name="Stephenson M.J."/>
            <person name="Martin A.C."/>
            <person name="Owen C."/>
            <person name="Harkess A."/>
            <person name="Leebens-Mack J."/>
            <person name="Jimenez L.E."/>
            <person name="Osbourn A."/>
            <person name="Sattely E.S."/>
        </authorList>
    </citation>
    <scope>NUCLEOTIDE SEQUENCE [LARGE SCALE GENOMIC DNA]</scope>
    <source>
        <strain evidence="2">cv. JPN11</strain>
        <tissue evidence="1">Leaf</tissue>
    </source>
</reference>
<comment type="caution">
    <text evidence="1">The sequence shown here is derived from an EMBL/GenBank/DDBJ whole genome shotgun (WGS) entry which is preliminary data.</text>
</comment>
<accession>A0ACC1YGN7</accession>
<gene>
    <name evidence="1" type="ORF">OWV82_006114</name>
</gene>
<proteinExistence type="predicted"/>